<dbReference type="EMBL" id="JAAMOZ010000005">
    <property type="protein sequence ID" value="NIH58825.1"/>
    <property type="molecule type" value="Genomic_DNA"/>
</dbReference>
<dbReference type="Proteomes" id="UP000749311">
    <property type="component" value="Unassembled WGS sequence"/>
</dbReference>
<sequence>MDSAAAGIGDSRKRWTMRAIGHHAHTLGHLAHGRVLRCGCGPEHLPQTRFPGTESPDGFEAWTPLRRQHAGFVRSHFIYSDRCECSLR</sequence>
<accession>A0ABX0SLK2</accession>
<comment type="caution">
    <text evidence="1">The sequence shown here is derived from an EMBL/GenBank/DDBJ whole genome shotgun (WGS) entry which is preliminary data.</text>
</comment>
<protein>
    <submittedName>
        <fullName evidence="1">Uncharacterized protein</fullName>
    </submittedName>
</protein>
<dbReference type="RefSeq" id="WP_167172039.1">
    <property type="nucleotide sequence ID" value="NZ_BAAAOO010000006.1"/>
</dbReference>
<evidence type="ECO:0000313" key="2">
    <source>
        <dbReference type="Proteomes" id="UP000749311"/>
    </source>
</evidence>
<gene>
    <name evidence="1" type="ORF">FB473_003526</name>
</gene>
<name>A0ABX0SLK2_9ACTN</name>
<keyword evidence="2" id="KW-1185">Reference proteome</keyword>
<reference evidence="1 2" key="1">
    <citation type="submission" date="2020-02" db="EMBL/GenBank/DDBJ databases">
        <title>Sequencing the genomes of 1000 actinobacteria strains.</title>
        <authorList>
            <person name="Klenk H.-P."/>
        </authorList>
    </citation>
    <scope>NUCLEOTIDE SEQUENCE [LARGE SCALE GENOMIC DNA]</scope>
    <source>
        <strain evidence="1 2">DSM 19609</strain>
    </source>
</reference>
<organism evidence="1 2">
    <name type="scientific">Brooklawnia cerclae</name>
    <dbReference type="NCBI Taxonomy" id="349934"/>
    <lineage>
        <taxon>Bacteria</taxon>
        <taxon>Bacillati</taxon>
        <taxon>Actinomycetota</taxon>
        <taxon>Actinomycetes</taxon>
        <taxon>Propionibacteriales</taxon>
        <taxon>Propionibacteriaceae</taxon>
        <taxon>Brooklawnia</taxon>
    </lineage>
</organism>
<proteinExistence type="predicted"/>
<evidence type="ECO:0000313" key="1">
    <source>
        <dbReference type="EMBL" id="NIH58825.1"/>
    </source>
</evidence>